<accession>A0A6C0ILT5</accession>
<evidence type="ECO:0000313" key="1">
    <source>
        <dbReference type="EMBL" id="QHT94158.1"/>
    </source>
</evidence>
<protein>
    <submittedName>
        <fullName evidence="1">Uncharacterized protein</fullName>
    </submittedName>
</protein>
<reference evidence="1" key="1">
    <citation type="journal article" date="2020" name="Nature">
        <title>Giant virus diversity and host interactions through global metagenomics.</title>
        <authorList>
            <person name="Schulz F."/>
            <person name="Roux S."/>
            <person name="Paez-Espino D."/>
            <person name="Jungbluth S."/>
            <person name="Walsh D.A."/>
            <person name="Denef V.J."/>
            <person name="McMahon K.D."/>
            <person name="Konstantinidis K.T."/>
            <person name="Eloe-Fadrosh E.A."/>
            <person name="Kyrpides N.C."/>
            <person name="Woyke T."/>
        </authorList>
    </citation>
    <scope>NUCLEOTIDE SEQUENCE</scope>
    <source>
        <strain evidence="1">GVMAG-M-3300024258-14</strain>
    </source>
</reference>
<name>A0A6C0ILT5_9ZZZZ</name>
<dbReference type="AlphaFoldDB" id="A0A6C0ILT5"/>
<organism evidence="1">
    <name type="scientific">viral metagenome</name>
    <dbReference type="NCBI Taxonomy" id="1070528"/>
    <lineage>
        <taxon>unclassified sequences</taxon>
        <taxon>metagenomes</taxon>
        <taxon>organismal metagenomes</taxon>
    </lineage>
</organism>
<proteinExistence type="predicted"/>
<sequence>MDRIKYYAEEGVLTSNISFQESELLKTLNVEQIHTNENNVIDKILEIFQSALQDFEKEGGLEDRDTLCDIIEALNKRKEAIQSITNDVLKRREDCCCN</sequence>
<dbReference type="EMBL" id="MN740216">
    <property type="protein sequence ID" value="QHT94158.1"/>
    <property type="molecule type" value="Genomic_DNA"/>
</dbReference>